<feature type="region of interest" description="Disordered" evidence="1">
    <location>
        <begin position="212"/>
        <end position="232"/>
    </location>
</feature>
<feature type="region of interest" description="Disordered" evidence="1">
    <location>
        <begin position="846"/>
        <end position="896"/>
    </location>
</feature>
<dbReference type="GeneID" id="92377337"/>
<accession>A0A1G4IHG2</accession>
<feature type="compositionally biased region" description="Low complexity" evidence="1">
    <location>
        <begin position="855"/>
        <end position="876"/>
    </location>
</feature>
<name>A0A1G4IHG2_TRYEQ</name>
<dbReference type="Proteomes" id="UP000195570">
    <property type="component" value="Unassembled WGS sequence"/>
</dbReference>
<dbReference type="AlphaFoldDB" id="A0A1G4IHG2"/>
<protein>
    <submittedName>
        <fullName evidence="2">Uncharacterized protein</fullName>
    </submittedName>
</protein>
<feature type="compositionally biased region" description="Low complexity" evidence="1">
    <location>
        <begin position="406"/>
        <end position="419"/>
    </location>
</feature>
<dbReference type="VEuPathDB" id="TriTrypDB:TEOVI_000339700"/>
<feature type="region of interest" description="Disordered" evidence="1">
    <location>
        <begin position="122"/>
        <end position="142"/>
    </location>
</feature>
<feature type="region of interest" description="Disordered" evidence="1">
    <location>
        <begin position="487"/>
        <end position="519"/>
    </location>
</feature>
<proteinExistence type="predicted"/>
<feature type="compositionally biased region" description="Basic and acidic residues" evidence="1">
    <location>
        <begin position="974"/>
        <end position="984"/>
    </location>
</feature>
<feature type="compositionally biased region" description="Basic and acidic residues" evidence="1">
    <location>
        <begin position="487"/>
        <end position="501"/>
    </location>
</feature>
<comment type="caution">
    <text evidence="2">The sequence shown here is derived from an EMBL/GenBank/DDBJ whole genome shotgun (WGS) entry which is preliminary data.</text>
</comment>
<feature type="compositionally biased region" description="Basic and acidic residues" evidence="1">
    <location>
        <begin position="212"/>
        <end position="221"/>
    </location>
</feature>
<keyword evidence="3" id="KW-1185">Reference proteome</keyword>
<gene>
    <name evidence="2" type="ORF">TEOVI_000339700</name>
</gene>
<dbReference type="Gene3D" id="1.20.58.1520">
    <property type="match status" value="1"/>
</dbReference>
<evidence type="ECO:0000313" key="2">
    <source>
        <dbReference type="EMBL" id="SCU71816.1"/>
    </source>
</evidence>
<organism evidence="2 3">
    <name type="scientific">Trypanosoma equiperdum</name>
    <dbReference type="NCBI Taxonomy" id="5694"/>
    <lineage>
        <taxon>Eukaryota</taxon>
        <taxon>Discoba</taxon>
        <taxon>Euglenozoa</taxon>
        <taxon>Kinetoplastea</taxon>
        <taxon>Metakinetoplastina</taxon>
        <taxon>Trypanosomatida</taxon>
        <taxon>Trypanosomatidae</taxon>
        <taxon>Trypanosoma</taxon>
    </lineage>
</organism>
<reference evidence="2" key="1">
    <citation type="submission" date="2016-09" db="EMBL/GenBank/DDBJ databases">
        <authorList>
            <person name="Hebert L."/>
            <person name="Moumen B."/>
        </authorList>
    </citation>
    <scope>NUCLEOTIDE SEQUENCE [LARGE SCALE GENOMIC DNA]</scope>
    <source>
        <strain evidence="2">OVI</strain>
    </source>
</reference>
<evidence type="ECO:0000313" key="3">
    <source>
        <dbReference type="Proteomes" id="UP000195570"/>
    </source>
</evidence>
<feature type="region of interest" description="Disordered" evidence="1">
    <location>
        <begin position="383"/>
        <end position="419"/>
    </location>
</feature>
<evidence type="ECO:0000256" key="1">
    <source>
        <dbReference type="SAM" id="MobiDB-lite"/>
    </source>
</evidence>
<feature type="region of interest" description="Disordered" evidence="1">
    <location>
        <begin position="927"/>
        <end position="984"/>
    </location>
</feature>
<sequence length="984" mass="109959">MMQRDTEGSSTSFGSCRTASDVSSQVLEAFNQAEERTSAVWSRIGVAEVDRRNKWNSFVESRLLVYVNDFVRLQEAEEMSLAAENDRLFREMFFASVRLKEPPQCKMLSQLVESILEQSASLSAEKSEDDQPPLRKRAITPDMSNNGELCYNVSSRSGSPLRNKMYADATIDEMSESVTLPSFVTATTMLAAKWGDTPDDRNTSRLPSFHNEFQRQKRERSSPNPSALPQEGIHQRDSAWTALWHLAQNMTHQELNRTLESEVERMNFLADVRLGQLCFLYKQHALLQLPPQEQIELRRQYAEKFLSTDVHGKVLHQSRHASLVPGIGNQNLMNAVRPTSSDAKTPGISSSQCTIGTSDCRSSVVRDEFDLLSDSIPDQLRTSQGFPPLNYVGGKGSGNDTEESCRSGGSSAGAQRGEASARGTIFAVDVDDVLRFGRRQDLSLERINTEAHVIHGKIIAQNTRMADECEGEVKCIDELWAMLEDTKSTEKGERRSGRGQEEGGEGISQFAKDNESAVPSQQEFMSRLNQLLYDYEHPEEGVSPAVLLPVEGGKHFDFSEGTPGQRTVSPVLSCGYNAGASNSITGAGGPVNHLPAPLLKLFTVPSYAPILAYAVNMRERLQRFVLQKRMCLVRRVTDQLTDAYQHYYNRTHDPAYRVTPDYSQWMKGISGTALAGGLNLSTSISIKNSDSGSVWQQLLYKFKPRVNNEDLKELLKEVQHVERRAGAELDSLNARLKILDELGPLLQRRDEILQQQRAIQEGSRERLLSRKVNMAKQLLYEENVRRQCVHELPKIYGQIAESLRRWNEEVTDKSSKGETNSARRLLINGVDVAELINEYYASVASTTNTRRPVRSRSATASATTSRNNSPSPLPSRGDAHALTPPRHPMRKMSPAPRTPMALREEYIPSGKPSIVNLGASPSLRVRSQPNISQRPAMKSGEPSPVKTMTPLTRKLHPHNPHLRSESPVAATRETLFKDSRKANR</sequence>
<dbReference type="EMBL" id="CZPT02001738">
    <property type="protein sequence ID" value="SCU71816.1"/>
    <property type="molecule type" value="Genomic_DNA"/>
</dbReference>
<dbReference type="RefSeq" id="XP_067082412.1">
    <property type="nucleotide sequence ID" value="XM_067226311.1"/>
</dbReference>